<name>A0A3N6SI84_9GAMM</name>
<dbReference type="PANTHER" id="PTHR30160">
    <property type="entry name" value="TETRAACYLDISACCHARIDE 4'-KINASE-RELATED"/>
    <property type="match status" value="1"/>
</dbReference>
<comment type="catalytic activity">
    <reaction evidence="4">
        <text>L-alpha-D-Hep-(1-&gt;3)-4-O-phospho-L-alpha-D-Hep-(1-&gt;5)-[alpha-Kdo-(2-&gt;4)]-alpha-Kdo-(2-&gt;6)-lipid A (E. coli) + ADP-L-glycero-beta-D-manno-heptose = L-alpha-D-Hep-(1-&gt;7)-L-alpha-D-Hep-(1-&gt;3)-4-O-phospho-L-alpha-D-Hep-(1-&gt;5)-[alpha-Kdo-(2-&gt;4)]-alpha-Kdo-(2-&gt;6)-lipid A (E. coli) + ADP + H(+)</text>
        <dbReference type="Rhea" id="RHEA:74099"/>
        <dbReference type="ChEBI" id="CHEBI:15378"/>
        <dbReference type="ChEBI" id="CHEBI:61506"/>
        <dbReference type="ChEBI" id="CHEBI:193075"/>
        <dbReference type="ChEBI" id="CHEBI:193076"/>
        <dbReference type="ChEBI" id="CHEBI:456216"/>
        <dbReference type="EC" id="2.4.99.25"/>
    </reaction>
</comment>
<comment type="caution">
    <text evidence="9">The sequence shown here is derived from an EMBL/GenBank/DDBJ whole genome shotgun (WGS) entry which is preliminary data.</text>
</comment>
<evidence type="ECO:0000256" key="6">
    <source>
        <dbReference type="ARBA" id="ARBA00066496"/>
    </source>
</evidence>
<evidence type="ECO:0000256" key="4">
    <source>
        <dbReference type="ARBA" id="ARBA00051137"/>
    </source>
</evidence>
<dbReference type="GO" id="GO:0009244">
    <property type="term" value="P:lipopolysaccharide core region biosynthetic process"/>
    <property type="evidence" value="ECO:0007669"/>
    <property type="project" value="TreeGrafter"/>
</dbReference>
<evidence type="ECO:0000313" key="9">
    <source>
        <dbReference type="EMBL" id="RQM37286.1"/>
    </source>
</evidence>
<dbReference type="Gene3D" id="3.40.50.2000">
    <property type="entry name" value="Glycogen Phosphorylase B"/>
    <property type="match status" value="2"/>
</dbReference>
<proteinExistence type="predicted"/>
<dbReference type="FunFam" id="3.40.50.2000:FF:000191">
    <property type="entry name" value="Lipopolysaccharide core heptosyltransferase RfaQ"/>
    <property type="match status" value="1"/>
</dbReference>
<evidence type="ECO:0000256" key="7">
    <source>
        <dbReference type="ARBA" id="ARBA00074396"/>
    </source>
</evidence>
<sequence length="361" mass="40906">MPTPLPISTAFVPHKILLIKLRHHGDMLLTTPVINALRQHYPSASIDVLLYDETRPMLQANPAIHRLHIIDRNWKKEGSWQHIRHEVGLVQTVRQQHYDLVINLADQWRSAILTQLSGATFRIGFDFRKRQNVLWRLAHTHLISTADHNELHTVEQNLAALAPLGIPLTHFPASMHYSDSDWQQTLNILEKQHTSPERCIVIQPTSRWMFKCWEDDKVAGLIDALATSGYEIVLTAAPDKKEQAMIDNILSLCHHRNVISLAGKLTIPQLAALIDHARLFIGVDSAPMHMAAALNTPCIALFGPTKLKQWRPWGENNQVIWAGDFASLPLPDSIDTNTETRYLSAIPLDEVVKAARKYLDE</sequence>
<gene>
    <name evidence="9" type="primary">rfaQ</name>
    <name evidence="9" type="ORF">EB241_16175</name>
</gene>
<keyword evidence="2 9" id="KW-0808">Transferase</keyword>
<comment type="catalytic activity">
    <reaction evidence="5">
        <text>an L-alpha-D-Hep-(1-&gt;3)-4-O-phospho-L-alpha-D-Hep-(1-&gt;5)-[alpha-Kdo-(2-&gt;4)]-alpha-Kdo-(2-&gt;6)-lipid A + ADP-L-glycero-beta-D-manno-heptose = an L-alpha-D-Hep-(1-&gt;7)-L-alpha-D-Hep-(1-&gt;3)-4-O-phospho-L-alpha-D-Hep-(1-&gt;5)-[alpha-Kdo-(2-&gt;4)]-alpha-Kdo-(2-&gt;6)-lipid A + ADP + H(+)</text>
        <dbReference type="Rhea" id="RHEA:74095"/>
        <dbReference type="ChEBI" id="CHEBI:15378"/>
        <dbReference type="ChEBI" id="CHEBI:61506"/>
        <dbReference type="ChEBI" id="CHEBI:193070"/>
        <dbReference type="ChEBI" id="CHEBI:193071"/>
        <dbReference type="ChEBI" id="CHEBI:456216"/>
        <dbReference type="EC" id="2.4.99.25"/>
    </reaction>
</comment>
<dbReference type="EC" id="2.4.99.25" evidence="6"/>
<dbReference type="SUPFAM" id="SSF53756">
    <property type="entry name" value="UDP-Glycosyltransferase/glycogen phosphorylase"/>
    <property type="match status" value="1"/>
</dbReference>
<dbReference type="AlphaFoldDB" id="A0A3N6SI84"/>
<dbReference type="CDD" id="cd03789">
    <property type="entry name" value="GT9_LPS_heptosyltransferase"/>
    <property type="match status" value="1"/>
</dbReference>
<evidence type="ECO:0000256" key="5">
    <source>
        <dbReference type="ARBA" id="ARBA00051369"/>
    </source>
</evidence>
<dbReference type="Proteomes" id="UP000279457">
    <property type="component" value="Unassembled WGS sequence"/>
</dbReference>
<dbReference type="InterPro" id="IPR011916">
    <property type="entry name" value="LipoPS_heptosylTferase-III"/>
</dbReference>
<dbReference type="GO" id="GO:0008713">
    <property type="term" value="F:ADP-heptose-lipopolysaccharide heptosyltransferase activity"/>
    <property type="evidence" value="ECO:0007669"/>
    <property type="project" value="TreeGrafter"/>
</dbReference>
<dbReference type="InterPro" id="IPR051199">
    <property type="entry name" value="LPS_LOS_Heptosyltrfase"/>
</dbReference>
<dbReference type="GO" id="GO:0005829">
    <property type="term" value="C:cytosol"/>
    <property type="evidence" value="ECO:0007669"/>
    <property type="project" value="TreeGrafter"/>
</dbReference>
<evidence type="ECO:0000256" key="1">
    <source>
        <dbReference type="ARBA" id="ARBA00022676"/>
    </source>
</evidence>
<dbReference type="OrthoDB" id="9781892at2"/>
<dbReference type="RefSeq" id="WP_124234144.1">
    <property type="nucleotide sequence ID" value="NZ_RHHM01000013.1"/>
</dbReference>
<evidence type="ECO:0000256" key="3">
    <source>
        <dbReference type="ARBA" id="ARBA00022985"/>
    </source>
</evidence>
<protein>
    <recommendedName>
        <fullName evidence="7">Lipopolysaccharide heptosyltransferase 3</fullName>
        <ecNumber evidence="6">2.4.99.25</ecNumber>
    </recommendedName>
    <alternativeName>
        <fullName evidence="8">ADP-heptose:lipopolysaccharide heptosyltransferase III</fullName>
    </alternativeName>
</protein>
<keyword evidence="1" id="KW-0328">Glycosyltransferase</keyword>
<evidence type="ECO:0000256" key="2">
    <source>
        <dbReference type="ARBA" id="ARBA00022679"/>
    </source>
</evidence>
<organism evidence="9 10">
    <name type="scientific">Erwinia psidii</name>
    <dbReference type="NCBI Taxonomy" id="69224"/>
    <lineage>
        <taxon>Bacteria</taxon>
        <taxon>Pseudomonadati</taxon>
        <taxon>Pseudomonadota</taxon>
        <taxon>Gammaproteobacteria</taxon>
        <taxon>Enterobacterales</taxon>
        <taxon>Erwiniaceae</taxon>
        <taxon>Erwinia</taxon>
    </lineage>
</organism>
<reference evidence="9 10" key="1">
    <citation type="submission" date="2018-10" db="EMBL/GenBank/DDBJ databases">
        <title>Draft genome sequence for the type isolate of Erwinia psidii, agent causal of bacterial blight in guava (Psidium guajava) and wilt and die-back of Eucalyptus spp.</title>
        <authorList>
            <person name="Hermenegildo P.S."/>
            <person name="Santos S.A."/>
            <person name="Guimaraes L.M.S."/>
            <person name="Vidigal P.M.P."/>
            <person name="Pereira I.C."/>
            <person name="Badel J.L."/>
            <person name="Alfenas-Zerbini P."/>
            <person name="Ferreira M.A.S.V."/>
            <person name="Alfenas A.C."/>
        </authorList>
    </citation>
    <scope>NUCLEOTIDE SEQUENCE [LARGE SCALE GENOMIC DNA]</scope>
    <source>
        <strain evidence="9 10">IBSBF 435</strain>
    </source>
</reference>
<dbReference type="NCBIfam" id="TIGR02201">
    <property type="entry name" value="heptsyl_trn_III"/>
    <property type="match status" value="1"/>
</dbReference>
<evidence type="ECO:0000256" key="8">
    <source>
        <dbReference type="ARBA" id="ARBA00075031"/>
    </source>
</evidence>
<evidence type="ECO:0000313" key="10">
    <source>
        <dbReference type="Proteomes" id="UP000279457"/>
    </source>
</evidence>
<dbReference type="PANTHER" id="PTHR30160:SF1">
    <property type="entry name" value="LIPOPOLYSACCHARIDE 1,2-N-ACETYLGLUCOSAMINETRANSFERASE-RELATED"/>
    <property type="match status" value="1"/>
</dbReference>
<keyword evidence="10" id="KW-1185">Reference proteome</keyword>
<dbReference type="EMBL" id="RHHM01000013">
    <property type="protein sequence ID" value="RQM37286.1"/>
    <property type="molecule type" value="Genomic_DNA"/>
</dbReference>
<dbReference type="InterPro" id="IPR002201">
    <property type="entry name" value="Glyco_trans_9"/>
</dbReference>
<dbReference type="Pfam" id="PF01075">
    <property type="entry name" value="Glyco_transf_9"/>
    <property type="match status" value="1"/>
</dbReference>
<accession>A0A3N6SI84</accession>
<keyword evidence="3" id="KW-0448">Lipopolysaccharide biosynthesis</keyword>